<comment type="caution">
    <text evidence="2">The sequence shown here is derived from an EMBL/GenBank/DDBJ whole genome shotgun (WGS) entry which is preliminary data.</text>
</comment>
<evidence type="ECO:0000313" key="3">
    <source>
        <dbReference type="Proteomes" id="UP000471120"/>
    </source>
</evidence>
<dbReference type="RefSeq" id="WP_010836678.1">
    <property type="nucleotide sequence ID" value="NZ_QRCM01000001.1"/>
</dbReference>
<reference evidence="2 3" key="1">
    <citation type="submission" date="2018-07" db="EMBL/GenBank/DDBJ databases">
        <title>Genome sequence of Rhodococcus rhodnii ATCC 35071 from Rhodnius prolixus.</title>
        <authorList>
            <person name="Patel V."/>
            <person name="Vogel K.J."/>
        </authorList>
    </citation>
    <scope>NUCLEOTIDE SEQUENCE [LARGE SCALE GENOMIC DNA]</scope>
    <source>
        <strain evidence="2 3">ATCC 35071</strain>
    </source>
</reference>
<sequence length="127" mass="14082">MTRRLTEQWVLLVEGDPAVDPATGNSRPGPDREVPWSGLLQQRQLSASSVDAGNSEFLEGHETSVYDLLLDPGLDPFPKRRDTFRGPDGRVFQVVGTPRVRRPARGSRRPAYIAAIVRAASDFQEEP</sequence>
<dbReference type="AlphaFoldDB" id="A0A6P2CFG0"/>
<evidence type="ECO:0000256" key="1">
    <source>
        <dbReference type="SAM" id="MobiDB-lite"/>
    </source>
</evidence>
<accession>A0A6P2CFG0</accession>
<name>A0A6P2CFG0_9NOCA</name>
<dbReference type="EMBL" id="QRCM01000001">
    <property type="protein sequence ID" value="TXG90690.1"/>
    <property type="molecule type" value="Genomic_DNA"/>
</dbReference>
<feature type="region of interest" description="Disordered" evidence="1">
    <location>
        <begin position="15"/>
        <end position="35"/>
    </location>
</feature>
<organism evidence="2 3">
    <name type="scientific">Rhodococcus rhodnii</name>
    <dbReference type="NCBI Taxonomy" id="38312"/>
    <lineage>
        <taxon>Bacteria</taxon>
        <taxon>Bacillati</taxon>
        <taxon>Actinomycetota</taxon>
        <taxon>Actinomycetes</taxon>
        <taxon>Mycobacteriales</taxon>
        <taxon>Nocardiaceae</taxon>
        <taxon>Rhodococcus</taxon>
    </lineage>
</organism>
<evidence type="ECO:0000313" key="2">
    <source>
        <dbReference type="EMBL" id="TXG90690.1"/>
    </source>
</evidence>
<gene>
    <name evidence="2" type="ORF">DW322_11265</name>
</gene>
<proteinExistence type="predicted"/>
<dbReference type="Proteomes" id="UP000471120">
    <property type="component" value="Unassembled WGS sequence"/>
</dbReference>
<protein>
    <submittedName>
        <fullName evidence="2">Uncharacterized protein</fullName>
    </submittedName>
</protein>